<evidence type="ECO:0000256" key="3">
    <source>
        <dbReference type="ARBA" id="ARBA00022670"/>
    </source>
</evidence>
<proteinExistence type="inferred from homology"/>
<gene>
    <name evidence="10" type="ORF">F5X68DRAFT_227127</name>
</gene>
<evidence type="ECO:0000256" key="7">
    <source>
        <dbReference type="ARBA" id="ARBA00023049"/>
    </source>
</evidence>
<dbReference type="Pfam" id="PF05649">
    <property type="entry name" value="Peptidase_M13_N"/>
    <property type="match status" value="1"/>
</dbReference>
<dbReference type="InterPro" id="IPR018497">
    <property type="entry name" value="Peptidase_M13_C"/>
</dbReference>
<dbReference type="SUPFAM" id="SSF55486">
    <property type="entry name" value="Metalloproteases ('zincins'), catalytic domain"/>
    <property type="match status" value="1"/>
</dbReference>
<comment type="caution">
    <text evidence="10">The sequence shown here is derived from an EMBL/GenBank/DDBJ whole genome shotgun (WGS) entry which is preliminary data.</text>
</comment>
<dbReference type="CDD" id="cd08662">
    <property type="entry name" value="M13"/>
    <property type="match status" value="1"/>
</dbReference>
<protein>
    <submittedName>
        <fullName evidence="10">Uncharacterized protein</fullName>
    </submittedName>
</protein>
<dbReference type="InterPro" id="IPR000718">
    <property type="entry name" value="Peptidase_M13"/>
</dbReference>
<dbReference type="GO" id="GO:0005886">
    <property type="term" value="C:plasma membrane"/>
    <property type="evidence" value="ECO:0007669"/>
    <property type="project" value="TreeGrafter"/>
</dbReference>
<comment type="cofactor">
    <cofactor evidence="1">
        <name>Zn(2+)</name>
        <dbReference type="ChEBI" id="CHEBI:29105"/>
    </cofactor>
</comment>
<dbReference type="AlphaFoldDB" id="A0A9P8VIH1"/>
<sequence length="443" mass="50592">MTAYTSAVSSMLQMVSNSSMDHDRLVEQIVTFERQVTTLGDSMVNSDHIAEKFNNQSGYGQQIALDKYLQAQFPANYLPDDVLLCSPSYFKRVSELIEKTDRETVQGHLMWFATYTLMSRVAPDFSLPLRRLRNVMIGVKPENTMERWKYCMNQLATDMRWSYGRGFLQQAFPVESKTLGDRMIEEFKDVYRERLRKIGYPTSNPDLGDAKSVNDWYHGLNISSDTYFKNSVDLAIADMNTYHAYDQNAIVFPAGFMQSPLFGLGYPDHINYGAWGMLASHEIIHGFDNLGYHLDETSTRVDWWDNATSVEFEQRGQCFVDQFDQYQIVGADGQLKNVNGTRTQNEAIADAGGLATSFRAWQQRKAQAPSKKLPGLEGFTAEQLFFISFGHIWCSKMQPAKLEQMIGDSHPPHRARLLYTTANSRGFLEAFNCLTKEPVCELW</sequence>
<evidence type="ECO:0000256" key="1">
    <source>
        <dbReference type="ARBA" id="ARBA00001947"/>
    </source>
</evidence>
<evidence type="ECO:0000256" key="4">
    <source>
        <dbReference type="ARBA" id="ARBA00022723"/>
    </source>
</evidence>
<dbReference type="Gene3D" id="3.40.390.10">
    <property type="entry name" value="Collagenase (Catalytic Domain)"/>
    <property type="match status" value="1"/>
</dbReference>
<evidence type="ECO:0000313" key="10">
    <source>
        <dbReference type="EMBL" id="KAH6695129.1"/>
    </source>
</evidence>
<name>A0A9P8VIH1_9PEZI</name>
<keyword evidence="3" id="KW-0645">Protease</keyword>
<dbReference type="PANTHER" id="PTHR11733">
    <property type="entry name" value="ZINC METALLOPROTEASE FAMILY M13 NEPRILYSIN-RELATED"/>
    <property type="match status" value="1"/>
</dbReference>
<evidence type="ECO:0000259" key="8">
    <source>
        <dbReference type="Pfam" id="PF01431"/>
    </source>
</evidence>
<dbReference type="EMBL" id="JAGSXJ010000002">
    <property type="protein sequence ID" value="KAH6695129.1"/>
    <property type="molecule type" value="Genomic_DNA"/>
</dbReference>
<evidence type="ECO:0000256" key="2">
    <source>
        <dbReference type="ARBA" id="ARBA00007357"/>
    </source>
</evidence>
<dbReference type="PRINTS" id="PR00786">
    <property type="entry name" value="NEPRILYSIN"/>
</dbReference>
<reference evidence="10" key="1">
    <citation type="journal article" date="2021" name="Nat. Commun.">
        <title>Genetic determinants of endophytism in the Arabidopsis root mycobiome.</title>
        <authorList>
            <person name="Mesny F."/>
            <person name="Miyauchi S."/>
            <person name="Thiergart T."/>
            <person name="Pickel B."/>
            <person name="Atanasova L."/>
            <person name="Karlsson M."/>
            <person name="Huettel B."/>
            <person name="Barry K.W."/>
            <person name="Haridas S."/>
            <person name="Chen C."/>
            <person name="Bauer D."/>
            <person name="Andreopoulos W."/>
            <person name="Pangilinan J."/>
            <person name="LaButti K."/>
            <person name="Riley R."/>
            <person name="Lipzen A."/>
            <person name="Clum A."/>
            <person name="Drula E."/>
            <person name="Henrissat B."/>
            <person name="Kohler A."/>
            <person name="Grigoriev I.V."/>
            <person name="Martin F.M."/>
            <person name="Hacquard S."/>
        </authorList>
    </citation>
    <scope>NUCLEOTIDE SEQUENCE</scope>
    <source>
        <strain evidence="10">MPI-SDFR-AT-0117</strain>
    </source>
</reference>
<dbReference type="GO" id="GO:0016485">
    <property type="term" value="P:protein processing"/>
    <property type="evidence" value="ECO:0007669"/>
    <property type="project" value="TreeGrafter"/>
</dbReference>
<keyword evidence="6" id="KW-0862">Zinc</keyword>
<dbReference type="GO" id="GO:0046872">
    <property type="term" value="F:metal ion binding"/>
    <property type="evidence" value="ECO:0007669"/>
    <property type="project" value="UniProtKB-KW"/>
</dbReference>
<keyword evidence="11" id="KW-1185">Reference proteome</keyword>
<dbReference type="PANTHER" id="PTHR11733:SF167">
    <property type="entry name" value="FI17812P1-RELATED"/>
    <property type="match status" value="1"/>
</dbReference>
<dbReference type="Proteomes" id="UP000770015">
    <property type="component" value="Unassembled WGS sequence"/>
</dbReference>
<keyword evidence="7" id="KW-0482">Metalloprotease</keyword>
<organism evidence="10 11">
    <name type="scientific">Plectosphaerella plurivora</name>
    <dbReference type="NCBI Taxonomy" id="936078"/>
    <lineage>
        <taxon>Eukaryota</taxon>
        <taxon>Fungi</taxon>
        <taxon>Dikarya</taxon>
        <taxon>Ascomycota</taxon>
        <taxon>Pezizomycotina</taxon>
        <taxon>Sordariomycetes</taxon>
        <taxon>Hypocreomycetidae</taxon>
        <taxon>Glomerellales</taxon>
        <taxon>Plectosphaerellaceae</taxon>
        <taxon>Plectosphaerella</taxon>
    </lineage>
</organism>
<keyword evidence="4" id="KW-0479">Metal-binding</keyword>
<evidence type="ECO:0000313" key="11">
    <source>
        <dbReference type="Proteomes" id="UP000770015"/>
    </source>
</evidence>
<evidence type="ECO:0000256" key="5">
    <source>
        <dbReference type="ARBA" id="ARBA00022801"/>
    </source>
</evidence>
<feature type="domain" description="Peptidase M13 N-terminal" evidence="9">
    <location>
        <begin position="1"/>
        <end position="198"/>
    </location>
</feature>
<comment type="similarity">
    <text evidence="2">Belongs to the peptidase M13 family.</text>
</comment>
<evidence type="ECO:0000259" key="9">
    <source>
        <dbReference type="Pfam" id="PF05649"/>
    </source>
</evidence>
<feature type="domain" description="Peptidase M13 C-terminal" evidence="8">
    <location>
        <begin position="240"/>
        <end position="438"/>
    </location>
</feature>
<dbReference type="InterPro" id="IPR008753">
    <property type="entry name" value="Peptidase_M13_N"/>
</dbReference>
<dbReference type="GO" id="GO:0004222">
    <property type="term" value="F:metalloendopeptidase activity"/>
    <property type="evidence" value="ECO:0007669"/>
    <property type="project" value="InterPro"/>
</dbReference>
<evidence type="ECO:0000256" key="6">
    <source>
        <dbReference type="ARBA" id="ARBA00022833"/>
    </source>
</evidence>
<keyword evidence="5" id="KW-0378">Hydrolase</keyword>
<dbReference type="InterPro" id="IPR024079">
    <property type="entry name" value="MetalloPept_cat_dom_sf"/>
</dbReference>
<dbReference type="OrthoDB" id="6475849at2759"/>
<accession>A0A9P8VIH1</accession>
<dbReference type="PROSITE" id="PS51885">
    <property type="entry name" value="NEPRILYSIN"/>
    <property type="match status" value="1"/>
</dbReference>
<dbReference type="Pfam" id="PF01431">
    <property type="entry name" value="Peptidase_M13"/>
    <property type="match status" value="1"/>
</dbReference>